<proteinExistence type="predicted"/>
<keyword evidence="2" id="KW-1185">Reference proteome</keyword>
<dbReference type="EnsemblMetazoa" id="OVOC3119.1">
    <property type="protein sequence ID" value="OVOC3119.1"/>
    <property type="gene ID" value="WBGene00239928"/>
</dbReference>
<dbReference type="AlphaFoldDB" id="A0A2K6VWE7"/>
<dbReference type="EMBL" id="CMVM020000077">
    <property type="status" value="NOT_ANNOTATED_CDS"/>
    <property type="molecule type" value="Genomic_DNA"/>
</dbReference>
<protein>
    <submittedName>
        <fullName evidence="1">Uncharacterized protein</fullName>
    </submittedName>
</protein>
<reference evidence="2" key="1">
    <citation type="submission" date="2013-10" db="EMBL/GenBank/DDBJ databases">
        <title>Genome sequencing of Onchocerca volvulus.</title>
        <authorList>
            <person name="Cotton J."/>
            <person name="Tsai J."/>
            <person name="Stanley E."/>
            <person name="Tracey A."/>
            <person name="Holroyd N."/>
            <person name="Lustigman S."/>
            <person name="Berriman M."/>
        </authorList>
    </citation>
    <scope>NUCLEOTIDE SEQUENCE</scope>
</reference>
<evidence type="ECO:0000313" key="1">
    <source>
        <dbReference type="EnsemblMetazoa" id="OVOC3119.1"/>
    </source>
</evidence>
<organism evidence="1 2">
    <name type="scientific">Onchocerca volvulus</name>
    <dbReference type="NCBI Taxonomy" id="6282"/>
    <lineage>
        <taxon>Eukaryota</taxon>
        <taxon>Metazoa</taxon>
        <taxon>Ecdysozoa</taxon>
        <taxon>Nematoda</taxon>
        <taxon>Chromadorea</taxon>
        <taxon>Rhabditida</taxon>
        <taxon>Spirurina</taxon>
        <taxon>Spiruromorpha</taxon>
        <taxon>Filarioidea</taxon>
        <taxon>Onchocercidae</taxon>
        <taxon>Onchocerca</taxon>
    </lineage>
</organism>
<sequence>MEYKVDGFLIPRPLINRIIFARSRFVNNTVLIWKDERFQKFLFNYYLWSGDIKCLEEPIKLMISFFTFSSDNPLPFTHVNLESFAQTAINDKGSQICIASETSAEKLRTSYACNDIMIFGGENVEASTFVVKTDNETKLLEQFERWNIETISNWSNYQKIAIHITATDSKEPKNGENLFNKVFDDVKLITRYLSGNATSSVLSPRDGLQRGSIYAIIGFANKL</sequence>
<dbReference type="Proteomes" id="UP000024404">
    <property type="component" value="Unassembled WGS sequence"/>
</dbReference>
<reference evidence="1" key="2">
    <citation type="submission" date="2018-02" db="UniProtKB">
        <authorList>
            <consortium name="EnsemblMetazoa"/>
        </authorList>
    </citation>
    <scope>IDENTIFICATION</scope>
</reference>
<dbReference type="EnsemblMetazoa" id="OVOC3119.2">
    <property type="protein sequence ID" value="OVOC3119.2"/>
    <property type="gene ID" value="WBGene00239928"/>
</dbReference>
<name>A0A2K6VWE7_ONCVO</name>
<evidence type="ECO:0000313" key="2">
    <source>
        <dbReference type="Proteomes" id="UP000024404"/>
    </source>
</evidence>
<accession>A0A2K6VWE7</accession>